<evidence type="ECO:0000313" key="2">
    <source>
        <dbReference type="Proteomes" id="UP000275530"/>
    </source>
</evidence>
<evidence type="ECO:0000313" key="1">
    <source>
        <dbReference type="EMBL" id="RJT29387.1"/>
    </source>
</evidence>
<protein>
    <submittedName>
        <fullName evidence="1">Uncharacterized protein</fullName>
    </submittedName>
</protein>
<dbReference type="EMBL" id="QZXA01000015">
    <property type="protein sequence ID" value="RJT29387.1"/>
    <property type="molecule type" value="Genomic_DNA"/>
</dbReference>
<organism evidence="1 2">
    <name type="scientific">Mesorhizobium jarvisii</name>
    <dbReference type="NCBI Taxonomy" id="1777867"/>
    <lineage>
        <taxon>Bacteria</taxon>
        <taxon>Pseudomonadati</taxon>
        <taxon>Pseudomonadota</taxon>
        <taxon>Alphaproteobacteria</taxon>
        <taxon>Hyphomicrobiales</taxon>
        <taxon>Phyllobacteriaceae</taxon>
        <taxon>Mesorhizobium</taxon>
    </lineage>
</organism>
<sequence length="71" mass="7709">MAKRIAVAGWATWLSVATTSLLVIPPFSRPAGAARLGSNFLPFGLMRSMAPLFKLFWIRAPQQHASPAIDT</sequence>
<name>A0A6M7TRG0_9HYPH</name>
<accession>A0A6M7TRG0</accession>
<comment type="caution">
    <text evidence="1">The sequence shown here is derived from an EMBL/GenBank/DDBJ whole genome shotgun (WGS) entry which is preliminary data.</text>
</comment>
<dbReference type="Proteomes" id="UP000275530">
    <property type="component" value="Unassembled WGS sequence"/>
</dbReference>
<keyword evidence="2" id="KW-1185">Reference proteome</keyword>
<proteinExistence type="predicted"/>
<reference evidence="1 2" key="1">
    <citation type="submission" date="2018-09" db="EMBL/GenBank/DDBJ databases">
        <title>Mesorhizobium carmichaelinearum sp. nov. isolated from Carmichaelinea spp. root nodules in New Zealand.</title>
        <authorList>
            <person name="De Meyer S.E."/>
        </authorList>
    </citation>
    <scope>NUCLEOTIDE SEQUENCE [LARGE SCALE GENOMIC DNA]</scope>
    <source>
        <strain evidence="1 2">LMG 28313</strain>
    </source>
</reference>
<gene>
    <name evidence="1" type="ORF">D3242_29425</name>
</gene>
<dbReference type="AlphaFoldDB" id="A0A6M7TRG0"/>